<dbReference type="EMBL" id="DF933814">
    <property type="protein sequence ID" value="GAM36296.1"/>
    <property type="molecule type" value="Genomic_DNA"/>
</dbReference>
<evidence type="ECO:0000256" key="3">
    <source>
        <dbReference type="ARBA" id="ARBA00023186"/>
    </source>
</evidence>
<dbReference type="Pfam" id="PF02731">
    <property type="entry name" value="SKIP_SNW"/>
    <property type="match status" value="1"/>
</dbReference>
<evidence type="ECO:0000256" key="4">
    <source>
        <dbReference type="SAM" id="MobiDB-lite"/>
    </source>
</evidence>
<feature type="compositionally biased region" description="Low complexity" evidence="4">
    <location>
        <begin position="1282"/>
        <end position="1301"/>
    </location>
</feature>
<feature type="compositionally biased region" description="Basic and acidic residues" evidence="4">
    <location>
        <begin position="834"/>
        <end position="846"/>
    </location>
</feature>
<evidence type="ECO:0000256" key="2">
    <source>
        <dbReference type="ARBA" id="ARBA00022160"/>
    </source>
</evidence>
<comment type="similarity">
    <text evidence="1">Belongs to the SNW family.</text>
</comment>
<name>A0A510NVL3_TALPI</name>
<dbReference type="Pfam" id="PF11875">
    <property type="entry name" value="DnaJ-like_C11_C"/>
    <property type="match status" value="1"/>
</dbReference>
<dbReference type="InterPro" id="IPR024586">
    <property type="entry name" value="DnaJ-like_C11_C"/>
</dbReference>
<dbReference type="GO" id="GO:0005681">
    <property type="term" value="C:spliceosomal complex"/>
    <property type="evidence" value="ECO:0007669"/>
    <property type="project" value="InterPro"/>
</dbReference>
<dbReference type="SUPFAM" id="SSF46565">
    <property type="entry name" value="Chaperone J-domain"/>
    <property type="match status" value="1"/>
</dbReference>
<feature type="region of interest" description="Disordered" evidence="4">
    <location>
        <begin position="1"/>
        <end position="27"/>
    </location>
</feature>
<dbReference type="CDD" id="cd06257">
    <property type="entry name" value="DnaJ"/>
    <property type="match status" value="1"/>
</dbReference>
<organism evidence="6 7">
    <name type="scientific">Talaromyces pinophilus</name>
    <name type="common">Penicillium pinophilum</name>
    <dbReference type="NCBI Taxonomy" id="128442"/>
    <lineage>
        <taxon>Eukaryota</taxon>
        <taxon>Fungi</taxon>
        <taxon>Dikarya</taxon>
        <taxon>Ascomycota</taxon>
        <taxon>Pezizomycotina</taxon>
        <taxon>Eurotiomycetes</taxon>
        <taxon>Eurotiomycetidae</taxon>
        <taxon>Eurotiales</taxon>
        <taxon>Trichocomaceae</taxon>
        <taxon>Talaromyces</taxon>
        <taxon>Talaromyces sect. Talaromyces</taxon>
    </lineage>
</organism>
<feature type="region of interest" description="Disordered" evidence="4">
    <location>
        <begin position="1137"/>
        <end position="1174"/>
    </location>
</feature>
<feature type="compositionally biased region" description="Pro residues" evidence="4">
    <location>
        <begin position="1154"/>
        <end position="1165"/>
    </location>
</feature>
<feature type="region of interest" description="Disordered" evidence="4">
    <location>
        <begin position="1233"/>
        <end position="1336"/>
    </location>
</feature>
<dbReference type="GO" id="GO:0000398">
    <property type="term" value="P:mRNA splicing, via spliceosome"/>
    <property type="evidence" value="ECO:0007669"/>
    <property type="project" value="InterPro"/>
</dbReference>
<accession>A0A510NVL3</accession>
<feature type="compositionally biased region" description="Basic and acidic residues" evidence="4">
    <location>
        <begin position="894"/>
        <end position="923"/>
    </location>
</feature>
<dbReference type="PANTHER" id="PTHR12096">
    <property type="entry name" value="NUCLEAR PROTEIN SKIP-RELATED"/>
    <property type="match status" value="1"/>
</dbReference>
<evidence type="ECO:0000256" key="1">
    <source>
        <dbReference type="ARBA" id="ARBA00010197"/>
    </source>
</evidence>
<keyword evidence="3" id="KW-0143">Chaperone</keyword>
<proteinExistence type="inferred from homology"/>
<feature type="compositionally biased region" description="Basic and acidic residues" evidence="4">
    <location>
        <begin position="16"/>
        <end position="27"/>
    </location>
</feature>
<feature type="compositionally biased region" description="Basic and acidic residues" evidence="4">
    <location>
        <begin position="1306"/>
        <end position="1336"/>
    </location>
</feature>
<feature type="compositionally biased region" description="Basic and acidic residues" evidence="4">
    <location>
        <begin position="1444"/>
        <end position="1461"/>
    </location>
</feature>
<keyword evidence="7" id="KW-1185">Reference proteome</keyword>
<feature type="compositionally biased region" description="Basic and acidic residues" evidence="4">
    <location>
        <begin position="1137"/>
        <end position="1146"/>
    </location>
</feature>
<dbReference type="InterPro" id="IPR017862">
    <property type="entry name" value="SKI-int_prot_SKIP"/>
</dbReference>
<feature type="compositionally biased region" description="Low complexity" evidence="4">
    <location>
        <begin position="861"/>
        <end position="872"/>
    </location>
</feature>
<dbReference type="Gene3D" id="1.10.287.110">
    <property type="entry name" value="DnaJ domain"/>
    <property type="match status" value="1"/>
</dbReference>
<dbReference type="Proteomes" id="UP000053095">
    <property type="component" value="Unassembled WGS sequence"/>
</dbReference>
<dbReference type="InterPro" id="IPR004015">
    <property type="entry name" value="SKI-int_prot_SKIP_SNW-dom"/>
</dbReference>
<reference evidence="7" key="1">
    <citation type="journal article" date="2015" name="Genome Announc.">
        <title>Draft genome sequence of Talaromyces cellulolyticus strain Y-94, a source of lignocellulosic biomass-degrading enzymes.</title>
        <authorList>
            <person name="Fujii T."/>
            <person name="Koike H."/>
            <person name="Sawayama S."/>
            <person name="Yano S."/>
            <person name="Inoue H."/>
        </authorList>
    </citation>
    <scope>NUCLEOTIDE SEQUENCE [LARGE SCALE GENOMIC DNA]</scope>
    <source>
        <strain evidence="7">Y-94</strain>
    </source>
</reference>
<evidence type="ECO:0000313" key="6">
    <source>
        <dbReference type="EMBL" id="GAM36296.1"/>
    </source>
</evidence>
<gene>
    <name evidence="6" type="ORF">TCE0_018r05277</name>
</gene>
<feature type="compositionally biased region" description="Basic and acidic residues" evidence="4">
    <location>
        <begin position="1246"/>
        <end position="1281"/>
    </location>
</feature>
<feature type="compositionally biased region" description="Low complexity" evidence="4">
    <location>
        <begin position="814"/>
        <end position="833"/>
    </location>
</feature>
<evidence type="ECO:0000259" key="5">
    <source>
        <dbReference type="PROSITE" id="PS50076"/>
    </source>
</evidence>
<dbReference type="InterPro" id="IPR036869">
    <property type="entry name" value="J_dom_sf"/>
</dbReference>
<evidence type="ECO:0000313" key="7">
    <source>
        <dbReference type="Proteomes" id="UP000053095"/>
    </source>
</evidence>
<dbReference type="PROSITE" id="PS50076">
    <property type="entry name" value="DNAJ_2"/>
    <property type="match status" value="1"/>
</dbReference>
<protein>
    <recommendedName>
        <fullName evidence="2">Pre-mRNA-processing protein 45</fullName>
    </recommendedName>
</protein>
<dbReference type="PRINTS" id="PR00625">
    <property type="entry name" value="JDOMAIN"/>
</dbReference>
<sequence length="1509" mass="167742">MASSRVGKSRPNGNFHNDDDASTDLDKDYERLMRYPEKVDYYSLLGLSRYPPPTDSQLQSAYHNLSLSLHPDKQPAHLVESANAQFRLVQEAYKILSDPKKRIVYDLEGEEGVQREWSASGPMAARMENEDSGLGQVGPRAMSPAEFRRWFIARMKAKERTALNRMVGAKASVSVTIDASSLISPGEEEGEVDFNFPPPKLRVSRFVLGYSFKTALPDFAGAWTWFSGRQNNTEEDTSAESENVEEESGFPPEVTFHANVSGAIRPSKQAFRLPTPGGGTEVVKIDGPPFLGAATFNLGATVNHQFTTAGLLAVPQSKFGLRSLLEGASVGGTVTILPARALALHMEKQVYPFPNSKPFTVLVKSNIPSNVNHFMPNITASIVRQFGSKKFGTVSYSTGSHLTWPSFMRGFLSPFMDMSLDPRLEPMLVNDGSLQLQYTSLSSPTAEEVSNDSDLAKSTENEVWQWGFAATPAQAQLSLTYGRTFFADRLEDVPRSEWNLDGYHPTIPLPDRRGVRVEVEAAVDLDGDMAWGITASRRVAKFTNMGLGVSLRDARGLVLSLSWRRLGQSIRVPILICPLDLADAEISAMAVIVPWLTYIGVEFGYIRPRERRRRREAIIRKRKQLKAQLSARKKESAQQIELMSDLTRRRQAREEDKGGLVVEKAEYGYFPPENAKHAESEVIDVTIPVAAQVDKSQLFISKNTIRFQIIGFYDPAPLLTKTLKVWYTFRGQRHYVEAKDGEDLACPRREHMLISDDLGGRRRRQEGPSSNQNGGGRSNDDRPARGGNQGKDVGVQTTDSLLNLGAGASVSGSGNQQDNQGKGKNKKNNNQDNNQKDDNQDKKQDINEGSNEGTNKDKNQENNNKQQNNNGGKKNKNKNKNNKENSNQDCPQEESSKVNDRSDETKDEAKDKGKGKAKDDSKPQDSGLFKSLPKPKYTGEDEEIPSHAQQRGPRVLGAGALDESQIVLRRTGPPPYGNRTGWRPRAPEDFGDGGAFPEILVAQYPLDMGRKGGQTTSNALAVQVDGEGKVKYDAIARRGHSDNRIVHASFKDLIPLRQRVDMGEISLDRPSQEEVAEQMEKTKDALAKLVTGAVAAQKPKNVRGGQRADPTFVRYTPANQMGDTSRKNDRIMKIMERQQDPMEPPKFKHKKIPRGPPSPPPPVMHSPPRKLTAEDQEAWKIPPPVSNWKNPKGYTVPLDKRLAADGRGLQDVTINDKFAQFAEALFTADRHAREEVQQRAQMQQKLAEKEKAQKEEHLRQLAQKAREQRSTAASSRRESRARSFSGSRSPSPAYSSRSVSPSDDESAAREREQARRERRQEAERQLRQSRMGTERRIQMMAREQNRDISEKVALGLAKPTQTTESMYDSRLFNQTSGMSTGFNEDNPYDKPLFAAQDAISSIYRPRAQADDEYDEDAAAGEMNKIQKSGRFEVLGRAKEGFRGAAEAEARDGPVEFEKDTADPFGIDSMIADVTGGGASAGKKRYGIQQADRDEDGGRGSKRARVDEED</sequence>
<feature type="domain" description="J" evidence="5">
    <location>
        <begin position="40"/>
        <end position="109"/>
    </location>
</feature>
<dbReference type="SMART" id="SM00271">
    <property type="entry name" value="DnaJ"/>
    <property type="match status" value="1"/>
</dbReference>
<dbReference type="Pfam" id="PF00226">
    <property type="entry name" value="DnaJ"/>
    <property type="match status" value="1"/>
</dbReference>
<feature type="region of interest" description="Disordered" evidence="4">
    <location>
        <begin position="1444"/>
        <end position="1509"/>
    </location>
</feature>
<feature type="region of interest" description="Disordered" evidence="4">
    <location>
        <begin position="754"/>
        <end position="990"/>
    </location>
</feature>
<dbReference type="InterPro" id="IPR001623">
    <property type="entry name" value="DnaJ_domain"/>
</dbReference>